<dbReference type="PROSITE" id="PS00455">
    <property type="entry name" value="AMP_BINDING"/>
    <property type="match status" value="1"/>
</dbReference>
<gene>
    <name evidence="5" type="ORF">LX66_5259</name>
</gene>
<reference evidence="5 6" key="1">
    <citation type="journal article" date="2013" name="Stand. Genomic Sci.">
        <title>Genomic Encyclopedia of Type Strains, Phase I: The one thousand microbial genomes (KMG-I) project.</title>
        <authorList>
            <person name="Kyrpides N.C."/>
            <person name="Woyke T."/>
            <person name="Eisen J.A."/>
            <person name="Garrity G."/>
            <person name="Lilburn T.G."/>
            <person name="Beck B.J."/>
            <person name="Whitman W.B."/>
            <person name="Hugenholtz P."/>
            <person name="Klenk H.P."/>
        </authorList>
    </citation>
    <scope>NUCLEOTIDE SEQUENCE [LARGE SCALE GENOMIC DNA]</scope>
    <source>
        <strain evidence="5 6">DSM 13484</strain>
    </source>
</reference>
<dbReference type="Gene3D" id="1.10.1200.10">
    <property type="entry name" value="ACP-like"/>
    <property type="match status" value="1"/>
</dbReference>
<dbReference type="InterPro" id="IPR001242">
    <property type="entry name" value="Condensation_dom"/>
</dbReference>
<dbReference type="Pfam" id="PF00501">
    <property type="entry name" value="AMP-binding"/>
    <property type="match status" value="2"/>
</dbReference>
<keyword evidence="6" id="KW-1185">Reference proteome</keyword>
<dbReference type="InterPro" id="IPR045851">
    <property type="entry name" value="AMP-bd_C_sf"/>
</dbReference>
<dbReference type="InterPro" id="IPR023213">
    <property type="entry name" value="CAT-like_dom_sf"/>
</dbReference>
<evidence type="ECO:0000256" key="3">
    <source>
        <dbReference type="ARBA" id="ARBA00022553"/>
    </source>
</evidence>
<organism evidence="5 6">
    <name type="scientific">Chitinophaga japonensis</name>
    <name type="common">Flexibacter japonensis</name>
    <dbReference type="NCBI Taxonomy" id="104662"/>
    <lineage>
        <taxon>Bacteria</taxon>
        <taxon>Pseudomonadati</taxon>
        <taxon>Bacteroidota</taxon>
        <taxon>Chitinophagia</taxon>
        <taxon>Chitinophagales</taxon>
        <taxon>Chitinophagaceae</taxon>
        <taxon>Chitinophaga</taxon>
    </lineage>
</organism>
<dbReference type="SUPFAM" id="SSF56801">
    <property type="entry name" value="Acetyl-CoA synthetase-like"/>
    <property type="match status" value="2"/>
</dbReference>
<dbReference type="GO" id="GO:0044550">
    <property type="term" value="P:secondary metabolite biosynthetic process"/>
    <property type="evidence" value="ECO:0007669"/>
    <property type="project" value="TreeGrafter"/>
</dbReference>
<dbReference type="SUPFAM" id="SSF47336">
    <property type="entry name" value="ACP-like"/>
    <property type="match status" value="1"/>
</dbReference>
<dbReference type="Gene3D" id="1.10.10.1830">
    <property type="entry name" value="Non-ribosomal peptide synthase, adenylation domain"/>
    <property type="match status" value="1"/>
</dbReference>
<dbReference type="CDD" id="cd05930">
    <property type="entry name" value="A_NRPS"/>
    <property type="match status" value="1"/>
</dbReference>
<dbReference type="GO" id="GO:0043041">
    <property type="term" value="P:amino acid activation for nonribosomal peptide biosynthetic process"/>
    <property type="evidence" value="ECO:0007669"/>
    <property type="project" value="TreeGrafter"/>
</dbReference>
<dbReference type="FunFam" id="1.10.1200.10:FF:000005">
    <property type="entry name" value="Nonribosomal peptide synthetase 1"/>
    <property type="match status" value="1"/>
</dbReference>
<dbReference type="Gene3D" id="2.30.38.10">
    <property type="entry name" value="Luciferase, Domain 3"/>
    <property type="match status" value="1"/>
</dbReference>
<dbReference type="NCBIfam" id="TIGR01733">
    <property type="entry name" value="AA-adenyl-dom"/>
    <property type="match status" value="1"/>
</dbReference>
<dbReference type="FunFam" id="3.40.50.980:FF:000001">
    <property type="entry name" value="Non-ribosomal peptide synthetase"/>
    <property type="match status" value="1"/>
</dbReference>
<dbReference type="Pfam" id="PF00550">
    <property type="entry name" value="PP-binding"/>
    <property type="match status" value="1"/>
</dbReference>
<evidence type="ECO:0000256" key="1">
    <source>
        <dbReference type="ARBA" id="ARBA00001957"/>
    </source>
</evidence>
<dbReference type="InterPro" id="IPR006162">
    <property type="entry name" value="Ppantetheine_attach_site"/>
</dbReference>
<dbReference type="GO" id="GO:0031177">
    <property type="term" value="F:phosphopantetheine binding"/>
    <property type="evidence" value="ECO:0007669"/>
    <property type="project" value="TreeGrafter"/>
</dbReference>
<dbReference type="InterPro" id="IPR000873">
    <property type="entry name" value="AMP-dep_synth/lig_dom"/>
</dbReference>
<dbReference type="CDD" id="cd19531">
    <property type="entry name" value="LCL_NRPS-like"/>
    <property type="match status" value="1"/>
</dbReference>
<comment type="caution">
    <text evidence="5">The sequence shown here is derived from an EMBL/GenBank/DDBJ whole genome shotgun (WGS) entry which is preliminary data.</text>
</comment>
<dbReference type="InterPro" id="IPR041464">
    <property type="entry name" value="TubC_N"/>
</dbReference>
<dbReference type="PROSITE" id="PS50075">
    <property type="entry name" value="CARRIER"/>
    <property type="match status" value="1"/>
</dbReference>
<dbReference type="PANTHER" id="PTHR45527:SF1">
    <property type="entry name" value="FATTY ACID SYNTHASE"/>
    <property type="match status" value="1"/>
</dbReference>
<dbReference type="Proteomes" id="UP000316778">
    <property type="component" value="Unassembled WGS sequence"/>
</dbReference>
<dbReference type="InterPro" id="IPR036736">
    <property type="entry name" value="ACP-like_sf"/>
</dbReference>
<dbReference type="Pfam" id="PF00668">
    <property type="entry name" value="Condensation"/>
    <property type="match status" value="2"/>
</dbReference>
<keyword evidence="3" id="KW-0597">Phosphoprotein</keyword>
<evidence type="ECO:0000313" key="6">
    <source>
        <dbReference type="Proteomes" id="UP000316778"/>
    </source>
</evidence>
<proteinExistence type="predicted"/>
<dbReference type="InterPro" id="IPR010071">
    <property type="entry name" value="AA_adenyl_dom"/>
</dbReference>
<dbReference type="Gene3D" id="3.30.559.30">
    <property type="entry name" value="Nonribosomal peptide synthetase, condensation domain"/>
    <property type="match status" value="2"/>
</dbReference>
<evidence type="ECO:0000259" key="4">
    <source>
        <dbReference type="PROSITE" id="PS50075"/>
    </source>
</evidence>
<dbReference type="Pfam" id="PF18563">
    <property type="entry name" value="TubC_N"/>
    <property type="match status" value="1"/>
</dbReference>
<dbReference type="CDD" id="cd19543">
    <property type="entry name" value="DCL_NRPS"/>
    <property type="match status" value="1"/>
</dbReference>
<feature type="domain" description="Carrier" evidence="4">
    <location>
        <begin position="1045"/>
        <end position="1119"/>
    </location>
</feature>
<dbReference type="Gene3D" id="3.30.559.10">
    <property type="entry name" value="Chloramphenicol acetyltransferase-like domain"/>
    <property type="match status" value="2"/>
</dbReference>
<dbReference type="PANTHER" id="PTHR45527">
    <property type="entry name" value="NONRIBOSOMAL PEPTIDE SYNTHETASE"/>
    <property type="match status" value="1"/>
</dbReference>
<dbReference type="FunFam" id="2.30.38.10:FF:000001">
    <property type="entry name" value="Non-ribosomal peptide synthetase PvdI"/>
    <property type="match status" value="1"/>
</dbReference>
<dbReference type="FunFam" id="3.40.50.12780:FF:000012">
    <property type="entry name" value="Non-ribosomal peptide synthetase"/>
    <property type="match status" value="1"/>
</dbReference>
<name>A0A562SKV7_CHIJA</name>
<dbReference type="InterPro" id="IPR044894">
    <property type="entry name" value="TubC_N_sf"/>
</dbReference>
<protein>
    <submittedName>
        <fullName evidence="5">Amino acid adenylation domain-containing protein</fullName>
    </submittedName>
</protein>
<feature type="non-terminal residue" evidence="5">
    <location>
        <position position="1725"/>
    </location>
</feature>
<dbReference type="Gene3D" id="3.30.300.30">
    <property type="match status" value="1"/>
</dbReference>
<accession>A0A562SKV7</accession>
<dbReference type="InterPro" id="IPR020845">
    <property type="entry name" value="AMP-binding_CS"/>
</dbReference>
<dbReference type="GO" id="GO:0003824">
    <property type="term" value="F:catalytic activity"/>
    <property type="evidence" value="ECO:0007669"/>
    <property type="project" value="InterPro"/>
</dbReference>
<keyword evidence="2" id="KW-0596">Phosphopantetheine</keyword>
<sequence>MGSIRPETDLDRFIGSMRERGVILKVDEENNLDIDAPKGVLEQSFVEAIRSRKQELLDYLRNITHNAGAEGSIPRAPVLPAYDLSSSQMNVWITNEIWDDHTVNNIDTTMVWTADFDPVKFEHAVQAMIERHEILRTVFREDGNGKVMQVVLPPEQVDFRLSYFDFRYEQDRYEKREILLREDANKPFNLRTGPLLRVTLYRLEEETYYIHPTMHHIISDGWSLTVLIREVFIYYEALIKGEPAALEPLRIHYKDYAAWQQEQLHTEKFREHQLYWTARFRESWQLLDLFAGNVRPAVQTINGRVLRTVINETLATRLKEFCLKQKGSLFMGLVALLRVFLYRYTGQKDLVLGTPVAGRNHPDLHNQIGYYINTLALRTPLQEGDTFTGLFDRVRTDVMNAFEHQDYPFNKLLEDIAVKRDLSRNALFDIMIGLQNFSDNPDHNYAAAGMEDAIEDWGYSRPRYDLFFEFIEMGNELDMRLEFNTDIYDKAAMHRLIAHYKCLLEALLAQPSAPVAEVDYLSPAERKQLLTAFNDTAVVYPADKTMLDLFAAQVEQRPSGIAVVDEEGNAISYQELDERASALARYLRSCGVQQETLVPLLQERSVELIVSMLAVLKAGGAYLPIDPSYPQERVAYMLSDTGAGLIIAHSKYARLLEAQETLHRVYIDRDRALPDNLHEVLPPQVQPSGLAYIIYTSGSTGQPKGVMITHTSVVNLVHWHINRYDVKPGAHATAMLGPGFDAFALEVWSALLSGAALYIVGDELKLDPAALLDFYKANGITHTFVPTALVQGLVSQEQPEGLLLKYVLIGGDRLPEVAIGHLSYTLVNQYGPTESTVMVTDYPILEQTGKQPPVGKPLWNTYVRILDSHQGLVPVGVAGELCIGGVQLARGYLNKPELTASRFISDPYLPGERLYRTGDQARWLPDGNIAFIGRIDDQVKIRGYRIEPGDVEHGLLRVPGIRAAVVKVVFEENGAASLAGYFTSEEPLSPAQVRAQLSGHLPAYMVPAYLVEVEGFTLTPNGKVDKDCLPHPSELGLVSGVEYVAPVNAVEHALAEVYGEVLKRERVSVQDSFFDLGGDSIKAILLINRLKQRGYTVKVGDVLKYPVIAEVAKHTRVVTPEAPENNKPLQEGFTYRQLLPEELEAICSAGEVSDIYELSPLQEGIYYHWLAEPGTTAYVQQTSYRMKGALQVKVIQESYEYLVARHAVLRTSFSHEYGSRNLQIVRKQVQAGFIYQDIGNLEDKEAYVTHYKQQDRKKGFDLGSGSQMRLSVLDLGGEEYELVWSHHHILMDGWCATVLINEFYVIYQYLLNDRPPLLDKPAAYVNYIRWLFRQDKARSLQYWKEYLAAYGSLAAIPFREKAQEGTPYVLAETHLMLDAEKLAAIQAVCRQAEVTENTFVQSAWAYLLSCYNHTQDVVFGAVVSGRPGELDGVDTMMGLFINTIPVRIAYDDSTTARSLLKKVQQEAIASLPYHYLQLSEIQAESPLGNKLFDHVLGFLNYPEELNIPGTAAETGGLEKLELLSQDAVNESNYDFNIITFLVPGGMWVIFRYNAAVYSAASVQRIKEHFAGVLEGFMTGADSPLTAMDYLPAGERHQLLYDFNDTAFPYPDAQSIPDLFAGWVERVGDSAALVHEGRTLSYRELDEQSNQLAHYLQRQGVGEGSVVPVLLDRSLELVLSLLAVLKAGGAYVPVDPAYPAERISYMLSDTGSRLLLTHSYYTDLLE</sequence>
<dbReference type="InterPro" id="IPR009081">
    <property type="entry name" value="PP-bd_ACP"/>
</dbReference>
<dbReference type="GO" id="GO:0005737">
    <property type="term" value="C:cytoplasm"/>
    <property type="evidence" value="ECO:0007669"/>
    <property type="project" value="TreeGrafter"/>
</dbReference>
<comment type="cofactor">
    <cofactor evidence="1">
        <name>pantetheine 4'-phosphate</name>
        <dbReference type="ChEBI" id="CHEBI:47942"/>
    </cofactor>
</comment>
<dbReference type="EMBL" id="VLLG01000007">
    <property type="protein sequence ID" value="TWI81945.1"/>
    <property type="molecule type" value="Genomic_DNA"/>
</dbReference>
<evidence type="ECO:0000256" key="2">
    <source>
        <dbReference type="ARBA" id="ARBA00022450"/>
    </source>
</evidence>
<dbReference type="SUPFAM" id="SSF52777">
    <property type="entry name" value="CoA-dependent acyltransferases"/>
    <property type="match status" value="4"/>
</dbReference>
<dbReference type="PROSITE" id="PS00012">
    <property type="entry name" value="PHOSPHOPANTETHEINE"/>
    <property type="match status" value="1"/>
</dbReference>
<dbReference type="Gene3D" id="3.40.50.980">
    <property type="match status" value="4"/>
</dbReference>
<evidence type="ECO:0000313" key="5">
    <source>
        <dbReference type="EMBL" id="TWI81945.1"/>
    </source>
</evidence>